<dbReference type="RefSeq" id="WP_025025151.1">
    <property type="nucleotide sequence ID" value="NZ_AZDZ01000006.1"/>
</dbReference>
<name>A0A0R1K970_9LACO</name>
<dbReference type="SUPFAM" id="SSF56563">
    <property type="entry name" value="Major capsid protein gp5"/>
    <property type="match status" value="1"/>
</dbReference>
<proteinExistence type="predicted"/>
<dbReference type="OrthoDB" id="2065410at2"/>
<dbReference type="PATRIC" id="fig|1423775.4.peg.2659"/>
<dbReference type="STRING" id="1423775.FD03_GL002611"/>
<dbReference type="Pfam" id="PF25209">
    <property type="entry name" value="Phage_capsid_4"/>
    <property type="match status" value="1"/>
</dbReference>
<evidence type="ECO:0000313" key="1">
    <source>
        <dbReference type="EMBL" id="KRK80222.1"/>
    </source>
</evidence>
<keyword evidence="2" id="KW-1185">Reference proteome</keyword>
<dbReference type="EMBL" id="AZDZ01000006">
    <property type="protein sequence ID" value="KRK80222.1"/>
    <property type="molecule type" value="Genomic_DNA"/>
</dbReference>
<reference evidence="1 2" key="1">
    <citation type="journal article" date="2015" name="Genome Announc.">
        <title>Expanding the biotechnology potential of lactobacilli through comparative genomics of 213 strains and associated genera.</title>
        <authorList>
            <person name="Sun Z."/>
            <person name="Harris H.M."/>
            <person name="McCann A."/>
            <person name="Guo C."/>
            <person name="Argimon S."/>
            <person name="Zhang W."/>
            <person name="Yang X."/>
            <person name="Jeffery I.B."/>
            <person name="Cooney J.C."/>
            <person name="Kagawa T.F."/>
            <person name="Liu W."/>
            <person name="Song Y."/>
            <person name="Salvetti E."/>
            <person name="Wrobel A."/>
            <person name="Rasinkangas P."/>
            <person name="Parkhill J."/>
            <person name="Rea M.C."/>
            <person name="O'Sullivan O."/>
            <person name="Ritari J."/>
            <person name="Douillard F.P."/>
            <person name="Paul Ross R."/>
            <person name="Yang R."/>
            <person name="Briner A.E."/>
            <person name="Felis G.E."/>
            <person name="de Vos W.M."/>
            <person name="Barrangou R."/>
            <person name="Klaenhammer T.R."/>
            <person name="Caufield P.W."/>
            <person name="Cui Y."/>
            <person name="Zhang H."/>
            <person name="O'Toole P.W."/>
        </authorList>
    </citation>
    <scope>NUCLEOTIDE SEQUENCE [LARGE SCALE GENOMIC DNA]</scope>
    <source>
        <strain evidence="1 2">DSM 19682</strain>
    </source>
</reference>
<dbReference type="AlphaFoldDB" id="A0A0R1K970"/>
<accession>A0A0R1K970</accession>
<sequence>MAENTAPSKLADLVNPEVLAPIISYELTSALRFTALATVDTTLKGQPGDTLKMPSYTYIGDAEDVAEGEPIPLDKLGTKSKSVTVKKAGKGTEFTDEAVLSGFGDPAGESTKQLALAIANKIDNDMLAAAKTGTQTVSIAPTVEGVQAATDLFNDEDSSVVVAIFNPVTAAKLRADSIEKKAGSEAGADQLVNGTYYDVLGVQIVRSRKLAANEAIFIKVNPKSPALKLITKRGVQVETQRDIIKKMTIITTDEHYAAYLYDDTKVVVATVADSATAEVDPKA</sequence>
<organism evidence="1 2">
    <name type="scientific">Companilactobacillus nodensis DSM 19682 = JCM 14932 = NBRC 107160</name>
    <dbReference type="NCBI Taxonomy" id="1423775"/>
    <lineage>
        <taxon>Bacteria</taxon>
        <taxon>Bacillati</taxon>
        <taxon>Bacillota</taxon>
        <taxon>Bacilli</taxon>
        <taxon>Lactobacillales</taxon>
        <taxon>Lactobacillaceae</taxon>
        <taxon>Companilactobacillus</taxon>
    </lineage>
</organism>
<gene>
    <name evidence="1" type="ORF">FD03_GL002611</name>
</gene>
<protein>
    <recommendedName>
        <fullName evidence="3">Major head protein</fullName>
    </recommendedName>
</protein>
<evidence type="ECO:0000313" key="2">
    <source>
        <dbReference type="Proteomes" id="UP000051248"/>
    </source>
</evidence>
<dbReference type="NCBIfam" id="TIGR04387">
    <property type="entry name" value="capsid_maj_N4"/>
    <property type="match status" value="1"/>
</dbReference>
<dbReference type="eggNOG" id="ENOG503042M">
    <property type="taxonomic scope" value="Bacteria"/>
</dbReference>
<evidence type="ECO:0008006" key="3">
    <source>
        <dbReference type="Google" id="ProtNLM"/>
    </source>
</evidence>
<comment type="caution">
    <text evidence="1">The sequence shown here is derived from an EMBL/GenBank/DDBJ whole genome shotgun (WGS) entry which is preliminary data.</text>
</comment>
<dbReference type="Proteomes" id="UP000051248">
    <property type="component" value="Unassembled WGS sequence"/>
</dbReference>